<evidence type="ECO:0000313" key="1">
    <source>
        <dbReference type="EMBL" id="CBF71714.1"/>
    </source>
</evidence>
<reference evidence="2" key="1">
    <citation type="journal article" date="2005" name="Nature">
        <title>Sequencing of Aspergillus nidulans and comparative analysis with A. fumigatus and A. oryzae.</title>
        <authorList>
            <person name="Galagan J.E."/>
            <person name="Calvo S.E."/>
            <person name="Cuomo C."/>
            <person name="Ma L.J."/>
            <person name="Wortman J.R."/>
            <person name="Batzoglou S."/>
            <person name="Lee S.I."/>
            <person name="Basturkmen M."/>
            <person name="Spevak C.C."/>
            <person name="Clutterbuck J."/>
            <person name="Kapitonov V."/>
            <person name="Jurka J."/>
            <person name="Scazzocchio C."/>
            <person name="Farman M."/>
            <person name="Butler J."/>
            <person name="Purcell S."/>
            <person name="Harris S."/>
            <person name="Braus G.H."/>
            <person name="Draht O."/>
            <person name="Busch S."/>
            <person name="D'Enfert C."/>
            <person name="Bouchier C."/>
            <person name="Goldman G.H."/>
            <person name="Bell-Pedersen D."/>
            <person name="Griffiths-Jones S."/>
            <person name="Doonan J.H."/>
            <person name="Yu J."/>
            <person name="Vienken K."/>
            <person name="Pain A."/>
            <person name="Freitag M."/>
            <person name="Selker E.U."/>
            <person name="Archer D.B."/>
            <person name="Penalva M.A."/>
            <person name="Oakley B.R."/>
            <person name="Momany M."/>
            <person name="Tanaka T."/>
            <person name="Kumagai T."/>
            <person name="Asai K."/>
            <person name="Machida M."/>
            <person name="Nierman W.C."/>
            <person name="Denning D.W."/>
            <person name="Caddick M."/>
            <person name="Hynes M."/>
            <person name="Paoletti M."/>
            <person name="Fischer R."/>
            <person name="Miller B."/>
            <person name="Dyer P."/>
            <person name="Sachs M.S."/>
            <person name="Osmani S.A."/>
            <person name="Birren B.W."/>
        </authorList>
    </citation>
    <scope>NUCLEOTIDE SEQUENCE [LARGE SCALE GENOMIC DNA]</scope>
    <source>
        <strain evidence="2">FGSC A4 / ATCC 38163 / CBS 112.46 / NRRL 194 / M139</strain>
    </source>
</reference>
<gene>
    <name evidence="1" type="ORF">ANIA_06910</name>
</gene>
<dbReference type="GeneID" id="2870625"/>
<dbReference type="OMA" id="THHINTE"/>
<dbReference type="EMBL" id="BN001301">
    <property type="protein sequence ID" value="CBF71714.1"/>
    <property type="molecule type" value="Genomic_DNA"/>
</dbReference>
<dbReference type="Proteomes" id="UP000000560">
    <property type="component" value="Chromosome I"/>
</dbReference>
<accession>C8V2Y9</accession>
<dbReference type="HOGENOM" id="CLU_1156374_0_0_1"/>
<protein>
    <submittedName>
        <fullName evidence="1">Uncharacterized protein</fullName>
    </submittedName>
</protein>
<dbReference type="AlphaFoldDB" id="C8V2Y9"/>
<keyword evidence="2" id="KW-1185">Reference proteome</keyword>
<dbReference type="RefSeq" id="XP_050467193.1">
    <property type="nucleotide sequence ID" value="XM_050611139.1"/>
</dbReference>
<dbReference type="OrthoDB" id="5582146at2759"/>
<organism evidence="1 2">
    <name type="scientific">Emericella nidulans (strain FGSC A4 / ATCC 38163 / CBS 112.46 / NRRL 194 / M139)</name>
    <name type="common">Aspergillus nidulans</name>
    <dbReference type="NCBI Taxonomy" id="227321"/>
    <lineage>
        <taxon>Eukaryota</taxon>
        <taxon>Fungi</taxon>
        <taxon>Dikarya</taxon>
        <taxon>Ascomycota</taxon>
        <taxon>Pezizomycotina</taxon>
        <taxon>Eurotiomycetes</taxon>
        <taxon>Eurotiomycetidae</taxon>
        <taxon>Eurotiales</taxon>
        <taxon>Aspergillaceae</taxon>
        <taxon>Aspergillus</taxon>
        <taxon>Aspergillus subgen. Nidulantes</taxon>
    </lineage>
</organism>
<dbReference type="VEuPathDB" id="FungiDB:AN6910"/>
<reference evidence="2" key="2">
    <citation type="journal article" date="2009" name="Fungal Genet. Biol.">
        <title>The 2008 update of the Aspergillus nidulans genome annotation: a community effort.</title>
        <authorList>
            <person name="Wortman J.R."/>
            <person name="Gilsenan J.M."/>
            <person name="Joardar V."/>
            <person name="Deegan J."/>
            <person name="Clutterbuck J."/>
            <person name="Andersen M.R."/>
            <person name="Archer D."/>
            <person name="Bencina M."/>
            <person name="Braus G."/>
            <person name="Coutinho P."/>
            <person name="von Dohren H."/>
            <person name="Doonan J."/>
            <person name="Driessen A.J."/>
            <person name="Durek P."/>
            <person name="Espeso E."/>
            <person name="Fekete E."/>
            <person name="Flipphi M."/>
            <person name="Estrada C.G."/>
            <person name="Geysens S."/>
            <person name="Goldman G."/>
            <person name="de Groot P.W."/>
            <person name="Hansen K."/>
            <person name="Harris S.D."/>
            <person name="Heinekamp T."/>
            <person name="Helmstaedt K."/>
            <person name="Henrissat B."/>
            <person name="Hofmann G."/>
            <person name="Homan T."/>
            <person name="Horio T."/>
            <person name="Horiuchi H."/>
            <person name="James S."/>
            <person name="Jones M."/>
            <person name="Karaffa L."/>
            <person name="Karanyi Z."/>
            <person name="Kato M."/>
            <person name="Keller N."/>
            <person name="Kelly D.E."/>
            <person name="Kiel J.A."/>
            <person name="Kim J.M."/>
            <person name="van der Klei I.J."/>
            <person name="Klis F.M."/>
            <person name="Kovalchuk A."/>
            <person name="Krasevec N."/>
            <person name="Kubicek C.P."/>
            <person name="Liu B."/>
            <person name="Maccabe A."/>
            <person name="Meyer V."/>
            <person name="Mirabito P."/>
            <person name="Miskei M."/>
            <person name="Mos M."/>
            <person name="Mullins J."/>
            <person name="Nelson D.R."/>
            <person name="Nielsen J."/>
            <person name="Oakley B.R."/>
            <person name="Osmani S.A."/>
            <person name="Pakula T."/>
            <person name="Paszewski A."/>
            <person name="Paulsen I."/>
            <person name="Pilsyk S."/>
            <person name="Pocsi I."/>
            <person name="Punt P.J."/>
            <person name="Ram A.F."/>
            <person name="Ren Q."/>
            <person name="Robellet X."/>
            <person name="Robson G."/>
            <person name="Seiboth B."/>
            <person name="van Solingen P."/>
            <person name="Specht T."/>
            <person name="Sun J."/>
            <person name="Taheri-Talesh N."/>
            <person name="Takeshita N."/>
            <person name="Ussery D."/>
            <person name="vanKuyk P.A."/>
            <person name="Visser H."/>
            <person name="van de Vondervoort P.J."/>
            <person name="de Vries R.P."/>
            <person name="Walton J."/>
            <person name="Xiang X."/>
            <person name="Xiong Y."/>
            <person name="Zeng A.P."/>
            <person name="Brandt B.W."/>
            <person name="Cornell M.J."/>
            <person name="van den Hondel C.A."/>
            <person name="Visser J."/>
            <person name="Oliver S.G."/>
            <person name="Turner G."/>
        </authorList>
    </citation>
    <scope>GENOME REANNOTATION</scope>
    <source>
        <strain evidence="2">FGSC A4 / ATCC 38163 / CBS 112.46 / NRRL 194 / M139</strain>
    </source>
</reference>
<sequence>MDNLQNISVLAHELSDLELALLICLGGREHCLIEATEGNIHDVAAELALICSHTYGLRYAVVEFSGTTSLEDFHDQVCTHSRSEPGTVADVVIAKNFDYASERIQLEAVELMRSRKLTTSSGVREAPTHFLFVPVIVHDLSQVRPKLNVHLVSLLWQLVMLSNAPRTTLSSYPTFTTLKAALRSTPRREQNGYYNRRACSVPTRHCGLSPPEPRCRRRYICAIQHSVRKTSKTARCYSRH</sequence>
<dbReference type="InParanoid" id="C8V2Y9"/>
<evidence type="ECO:0000313" key="2">
    <source>
        <dbReference type="Proteomes" id="UP000000560"/>
    </source>
</evidence>
<name>C8V2Y9_EMENI</name>
<proteinExistence type="predicted"/>
<dbReference type="KEGG" id="ani:ANIA_06910"/>